<proteinExistence type="predicted"/>
<evidence type="ECO:0000256" key="2">
    <source>
        <dbReference type="SAM" id="Phobius"/>
    </source>
</evidence>
<keyword evidence="4" id="KW-1185">Reference proteome</keyword>
<sequence>MTRAVRGTFAPRHRRAEGVDTPGNLTPIAPRHLGAVMAGVLALTLLGGVLAQLL</sequence>
<evidence type="ECO:0000313" key="4">
    <source>
        <dbReference type="Proteomes" id="UP000192582"/>
    </source>
</evidence>
<feature type="transmembrane region" description="Helical" evidence="2">
    <location>
        <begin position="33"/>
        <end position="53"/>
    </location>
</feature>
<reference evidence="3 4" key="1">
    <citation type="submission" date="2017-04" db="EMBL/GenBank/DDBJ databases">
        <authorList>
            <person name="Afonso C.L."/>
            <person name="Miller P.J."/>
            <person name="Scott M.A."/>
            <person name="Spackman E."/>
            <person name="Goraichik I."/>
            <person name="Dimitrov K.M."/>
            <person name="Suarez D.L."/>
            <person name="Swayne D.E."/>
        </authorList>
    </citation>
    <scope>NUCLEOTIDE SEQUENCE [LARGE SCALE GENOMIC DNA]</scope>
    <source>
        <strain evidence="3 4">KR-140</strain>
    </source>
</reference>
<evidence type="ECO:0000313" key="3">
    <source>
        <dbReference type="EMBL" id="SMB93602.1"/>
    </source>
</evidence>
<dbReference type="STRING" id="695939.SAMN00790413_02048"/>
<keyword evidence="2" id="KW-0472">Membrane</keyword>
<organism evidence="3 4">
    <name type="scientific">Deinococcus hopiensis KR-140</name>
    <dbReference type="NCBI Taxonomy" id="695939"/>
    <lineage>
        <taxon>Bacteria</taxon>
        <taxon>Thermotogati</taxon>
        <taxon>Deinococcota</taxon>
        <taxon>Deinococci</taxon>
        <taxon>Deinococcales</taxon>
        <taxon>Deinococcaceae</taxon>
        <taxon>Deinococcus</taxon>
    </lineage>
</organism>
<evidence type="ECO:0000256" key="1">
    <source>
        <dbReference type="SAM" id="MobiDB-lite"/>
    </source>
</evidence>
<keyword evidence="2" id="KW-1133">Transmembrane helix</keyword>
<dbReference type="AlphaFoldDB" id="A0A1W1VJR5"/>
<protein>
    <submittedName>
        <fullName evidence="3">Uncharacterized protein</fullName>
    </submittedName>
</protein>
<feature type="region of interest" description="Disordered" evidence="1">
    <location>
        <begin position="1"/>
        <end position="24"/>
    </location>
</feature>
<dbReference type="EMBL" id="FWWU01000009">
    <property type="protein sequence ID" value="SMB93602.1"/>
    <property type="molecule type" value="Genomic_DNA"/>
</dbReference>
<gene>
    <name evidence="3" type="ORF">SAMN00790413_02048</name>
</gene>
<keyword evidence="2" id="KW-0812">Transmembrane</keyword>
<name>A0A1W1VJR5_9DEIO</name>
<dbReference type="RefSeq" id="WP_170928755.1">
    <property type="nucleotide sequence ID" value="NZ_FWWU01000009.1"/>
</dbReference>
<accession>A0A1W1VJR5</accession>
<dbReference type="Proteomes" id="UP000192582">
    <property type="component" value="Unassembled WGS sequence"/>
</dbReference>